<comment type="caution">
    <text evidence="1">The sequence shown here is derived from an EMBL/GenBank/DDBJ whole genome shotgun (WGS) entry which is preliminary data.</text>
</comment>
<gene>
    <name evidence="1" type="ORF">Tci_856046</name>
</gene>
<dbReference type="AlphaFoldDB" id="A0A699REC7"/>
<reference evidence="1" key="1">
    <citation type="journal article" date="2019" name="Sci. Rep.">
        <title>Draft genome of Tanacetum cinerariifolium, the natural source of mosquito coil.</title>
        <authorList>
            <person name="Yamashiro T."/>
            <person name="Shiraishi A."/>
            <person name="Satake H."/>
            <person name="Nakayama K."/>
        </authorList>
    </citation>
    <scope>NUCLEOTIDE SEQUENCE</scope>
</reference>
<organism evidence="1">
    <name type="scientific">Tanacetum cinerariifolium</name>
    <name type="common">Dalmatian daisy</name>
    <name type="synonym">Chrysanthemum cinerariifolium</name>
    <dbReference type="NCBI Taxonomy" id="118510"/>
    <lineage>
        <taxon>Eukaryota</taxon>
        <taxon>Viridiplantae</taxon>
        <taxon>Streptophyta</taxon>
        <taxon>Embryophyta</taxon>
        <taxon>Tracheophyta</taxon>
        <taxon>Spermatophyta</taxon>
        <taxon>Magnoliopsida</taxon>
        <taxon>eudicotyledons</taxon>
        <taxon>Gunneridae</taxon>
        <taxon>Pentapetalae</taxon>
        <taxon>asterids</taxon>
        <taxon>campanulids</taxon>
        <taxon>Asterales</taxon>
        <taxon>Asteraceae</taxon>
        <taxon>Asteroideae</taxon>
        <taxon>Anthemideae</taxon>
        <taxon>Anthemidinae</taxon>
        <taxon>Tanacetum</taxon>
    </lineage>
</organism>
<sequence>MGIESAATWNREHSTWDGREKLFGTVPV</sequence>
<feature type="non-terminal residue" evidence="1">
    <location>
        <position position="28"/>
    </location>
</feature>
<evidence type="ECO:0000313" key="1">
    <source>
        <dbReference type="EMBL" id="GFC84076.1"/>
    </source>
</evidence>
<protein>
    <submittedName>
        <fullName evidence="1">Uncharacterized protein</fullName>
    </submittedName>
</protein>
<proteinExistence type="predicted"/>
<dbReference type="EMBL" id="BKCJ011092774">
    <property type="protein sequence ID" value="GFC84076.1"/>
    <property type="molecule type" value="Genomic_DNA"/>
</dbReference>
<accession>A0A699REC7</accession>
<name>A0A699REC7_TANCI</name>